<keyword evidence="1" id="KW-1133">Transmembrane helix</keyword>
<protein>
    <submittedName>
        <fullName evidence="2">Uncharacterized protein</fullName>
    </submittedName>
</protein>
<proteinExistence type="predicted"/>
<keyword evidence="1" id="KW-0812">Transmembrane</keyword>
<organism evidence="2 3">
    <name type="scientific">Alligator mississippiensis</name>
    <name type="common">American alligator</name>
    <dbReference type="NCBI Taxonomy" id="8496"/>
    <lineage>
        <taxon>Eukaryota</taxon>
        <taxon>Metazoa</taxon>
        <taxon>Chordata</taxon>
        <taxon>Craniata</taxon>
        <taxon>Vertebrata</taxon>
        <taxon>Euteleostomi</taxon>
        <taxon>Archelosauria</taxon>
        <taxon>Archosauria</taxon>
        <taxon>Crocodylia</taxon>
        <taxon>Alligatoridae</taxon>
        <taxon>Alligatorinae</taxon>
        <taxon>Alligator</taxon>
    </lineage>
</organism>
<evidence type="ECO:0000256" key="1">
    <source>
        <dbReference type="SAM" id="Phobius"/>
    </source>
</evidence>
<name>A0A151LYU9_ALLMI</name>
<keyword evidence="1" id="KW-0472">Membrane</keyword>
<comment type="caution">
    <text evidence="2">The sequence shown here is derived from an EMBL/GenBank/DDBJ whole genome shotgun (WGS) entry which is preliminary data.</text>
</comment>
<dbReference type="Proteomes" id="UP000050525">
    <property type="component" value="Unassembled WGS sequence"/>
</dbReference>
<gene>
    <name evidence="2" type="ORF">Y1Q_0020044</name>
</gene>
<accession>A0A151LYU9</accession>
<keyword evidence="3" id="KW-1185">Reference proteome</keyword>
<dbReference type="AlphaFoldDB" id="A0A151LYU9"/>
<evidence type="ECO:0000313" key="2">
    <source>
        <dbReference type="EMBL" id="KYO17426.1"/>
    </source>
</evidence>
<feature type="transmembrane region" description="Helical" evidence="1">
    <location>
        <begin position="25"/>
        <end position="43"/>
    </location>
</feature>
<dbReference type="EMBL" id="AKHW03007000">
    <property type="protein sequence ID" value="KYO17426.1"/>
    <property type="molecule type" value="Genomic_DNA"/>
</dbReference>
<evidence type="ECO:0000313" key="3">
    <source>
        <dbReference type="Proteomes" id="UP000050525"/>
    </source>
</evidence>
<sequence>MIFNRPVRGGRIRSVSLQVPAVPQFLLKCLVGVWILIISRQYWRGTAPKRTIKSRNSTGSMKKHRSAYDYYNRADCASTMKPRREFSLLSIQSLAA</sequence>
<reference evidence="2 3" key="1">
    <citation type="journal article" date="2012" name="Genome Biol.">
        <title>Sequencing three crocodilian genomes to illuminate the evolution of archosaurs and amniotes.</title>
        <authorList>
            <person name="St John J.A."/>
            <person name="Braun E.L."/>
            <person name="Isberg S.R."/>
            <person name="Miles L.G."/>
            <person name="Chong A.Y."/>
            <person name="Gongora J."/>
            <person name="Dalzell P."/>
            <person name="Moran C."/>
            <person name="Bed'hom B."/>
            <person name="Abzhanov A."/>
            <person name="Burgess S.C."/>
            <person name="Cooksey A.M."/>
            <person name="Castoe T.A."/>
            <person name="Crawford N.G."/>
            <person name="Densmore L.D."/>
            <person name="Drew J.C."/>
            <person name="Edwards S.V."/>
            <person name="Faircloth B.C."/>
            <person name="Fujita M.K."/>
            <person name="Greenwold M.J."/>
            <person name="Hoffmann F.G."/>
            <person name="Howard J.M."/>
            <person name="Iguchi T."/>
            <person name="Janes D.E."/>
            <person name="Khan S.Y."/>
            <person name="Kohno S."/>
            <person name="de Koning A.J."/>
            <person name="Lance S.L."/>
            <person name="McCarthy F.M."/>
            <person name="McCormack J.E."/>
            <person name="Merchant M.E."/>
            <person name="Peterson D.G."/>
            <person name="Pollock D.D."/>
            <person name="Pourmand N."/>
            <person name="Raney B.J."/>
            <person name="Roessler K.A."/>
            <person name="Sanford J.R."/>
            <person name="Sawyer R.H."/>
            <person name="Schmidt C.J."/>
            <person name="Triplett E.W."/>
            <person name="Tuberville T.D."/>
            <person name="Venegas-Anaya M."/>
            <person name="Howard J.T."/>
            <person name="Jarvis E.D."/>
            <person name="Guillette L.J.Jr."/>
            <person name="Glenn T.C."/>
            <person name="Green R.E."/>
            <person name="Ray D.A."/>
        </authorList>
    </citation>
    <scope>NUCLEOTIDE SEQUENCE [LARGE SCALE GENOMIC DNA]</scope>
    <source>
        <strain evidence="2">KSC_2009_1</strain>
    </source>
</reference>